<evidence type="ECO:0000259" key="4">
    <source>
        <dbReference type="Pfam" id="PF03816"/>
    </source>
</evidence>
<dbReference type="EMBL" id="BAAAPO010000021">
    <property type="protein sequence ID" value="GAA1789438.1"/>
    <property type="molecule type" value="Genomic_DNA"/>
</dbReference>
<dbReference type="Pfam" id="PF03816">
    <property type="entry name" value="LytR_cpsA_psr"/>
    <property type="match status" value="1"/>
</dbReference>
<gene>
    <name evidence="5" type="ORF">GCM10009811_13010</name>
</gene>
<evidence type="ECO:0000256" key="3">
    <source>
        <dbReference type="SAM" id="Phobius"/>
    </source>
</evidence>
<feature type="compositionally biased region" description="Pro residues" evidence="2">
    <location>
        <begin position="119"/>
        <end position="133"/>
    </location>
</feature>
<feature type="transmembrane region" description="Helical" evidence="3">
    <location>
        <begin position="144"/>
        <end position="163"/>
    </location>
</feature>
<dbReference type="PANTHER" id="PTHR33392">
    <property type="entry name" value="POLYISOPRENYL-TEICHOIC ACID--PEPTIDOGLYCAN TEICHOIC ACID TRANSFERASE TAGU"/>
    <property type="match status" value="1"/>
</dbReference>
<dbReference type="RefSeq" id="WP_344082705.1">
    <property type="nucleotide sequence ID" value="NZ_BAAAPO010000021.1"/>
</dbReference>
<dbReference type="NCBIfam" id="TIGR00350">
    <property type="entry name" value="lytR_cpsA_psr"/>
    <property type="match status" value="1"/>
</dbReference>
<dbReference type="InterPro" id="IPR004474">
    <property type="entry name" value="LytR_CpsA_psr"/>
</dbReference>
<protein>
    <recommendedName>
        <fullName evidence="4">Cell envelope-related transcriptional attenuator domain-containing protein</fullName>
    </recommendedName>
</protein>
<sequence length="457" mass="48321">MTTPPGGRDTSGDAQAIPQRRRPRPAQNPRPGASPAEPTRVIPSRTSDPFHGWHEEHEVHEREQWTRPISTSDQRPQAYADRTAPLPVAEPAPRRVSPAPRPQRVAADPYAEDPYAAPAGPPPRGPRMPPAPRPGRRRHPVRRAVSLLVLVALMWTIGTAWALRSTWSAVGRVASTPAGGHIADTAGSNYLMVGSDGRTDLSPAERKRLGTGWAEGARTDSIMLLHTGTGEPTLLSIPRDSYVEIPGHGMNKINAAFAIGGPPLLSATVEKATGLRIDGYVEIGFGGFAKVVDSVGGVRMCLPNAINDEKAHINLPAGCQVLDGKNALGYVRMRYSDPEGDLGRVKRQRAFLGALMGKLATPTNVLLPWKLHSVGTSGASAVTVGKDDGLMSTAGAFRGLRAVAGGSGYSVTVPISNPGLQTPAGEAVEWDATKSAALFAALRDGHDLPADLLPATK</sequence>
<keyword evidence="3" id="KW-1133">Transmembrane helix</keyword>
<reference evidence="6" key="1">
    <citation type="journal article" date="2019" name="Int. J. Syst. Evol. Microbiol.">
        <title>The Global Catalogue of Microorganisms (GCM) 10K type strain sequencing project: providing services to taxonomists for standard genome sequencing and annotation.</title>
        <authorList>
            <consortium name="The Broad Institute Genomics Platform"/>
            <consortium name="The Broad Institute Genome Sequencing Center for Infectious Disease"/>
            <person name="Wu L."/>
            <person name="Ma J."/>
        </authorList>
    </citation>
    <scope>NUCLEOTIDE SEQUENCE [LARGE SCALE GENOMIC DNA]</scope>
    <source>
        <strain evidence="6">JCM 15592</strain>
    </source>
</reference>
<keyword evidence="6" id="KW-1185">Reference proteome</keyword>
<comment type="similarity">
    <text evidence="1">Belongs to the LytR/CpsA/Psr (LCP) family.</text>
</comment>
<evidence type="ECO:0000256" key="2">
    <source>
        <dbReference type="SAM" id="MobiDB-lite"/>
    </source>
</evidence>
<dbReference type="InterPro" id="IPR050922">
    <property type="entry name" value="LytR/CpsA/Psr_CW_biosynth"/>
</dbReference>
<proteinExistence type="inferred from homology"/>
<feature type="compositionally biased region" description="Low complexity" evidence="2">
    <location>
        <begin position="87"/>
        <end position="118"/>
    </location>
</feature>
<accession>A0ABP4XV09</accession>
<evidence type="ECO:0000313" key="6">
    <source>
        <dbReference type="Proteomes" id="UP001499938"/>
    </source>
</evidence>
<dbReference type="Gene3D" id="3.40.630.190">
    <property type="entry name" value="LCP protein"/>
    <property type="match status" value="1"/>
</dbReference>
<feature type="compositionally biased region" description="Basic and acidic residues" evidence="2">
    <location>
        <begin position="51"/>
        <end position="65"/>
    </location>
</feature>
<evidence type="ECO:0000313" key="5">
    <source>
        <dbReference type="EMBL" id="GAA1789438.1"/>
    </source>
</evidence>
<organism evidence="5 6">
    <name type="scientific">Nostocoides veronense</name>
    <dbReference type="NCBI Taxonomy" id="330836"/>
    <lineage>
        <taxon>Bacteria</taxon>
        <taxon>Bacillati</taxon>
        <taxon>Actinomycetota</taxon>
        <taxon>Actinomycetes</taxon>
        <taxon>Micrococcales</taxon>
        <taxon>Intrasporangiaceae</taxon>
        <taxon>Nostocoides</taxon>
    </lineage>
</organism>
<feature type="domain" description="Cell envelope-related transcriptional attenuator" evidence="4">
    <location>
        <begin position="218"/>
        <end position="360"/>
    </location>
</feature>
<keyword evidence="3" id="KW-0812">Transmembrane</keyword>
<comment type="caution">
    <text evidence="5">The sequence shown here is derived from an EMBL/GenBank/DDBJ whole genome shotgun (WGS) entry which is preliminary data.</text>
</comment>
<evidence type="ECO:0000256" key="1">
    <source>
        <dbReference type="ARBA" id="ARBA00006068"/>
    </source>
</evidence>
<feature type="region of interest" description="Disordered" evidence="2">
    <location>
        <begin position="1"/>
        <end position="139"/>
    </location>
</feature>
<dbReference type="PANTHER" id="PTHR33392:SF6">
    <property type="entry name" value="POLYISOPRENYL-TEICHOIC ACID--PEPTIDOGLYCAN TEICHOIC ACID TRANSFERASE TAGU"/>
    <property type="match status" value="1"/>
</dbReference>
<dbReference type="Proteomes" id="UP001499938">
    <property type="component" value="Unassembled WGS sequence"/>
</dbReference>
<keyword evidence="3" id="KW-0472">Membrane</keyword>
<name>A0ABP4XV09_9MICO</name>